<evidence type="ECO:0000259" key="3">
    <source>
        <dbReference type="Pfam" id="PF00294"/>
    </source>
</evidence>
<evidence type="ECO:0000313" key="4">
    <source>
        <dbReference type="EMBL" id="RFU94502.1"/>
    </source>
</evidence>
<dbReference type="PANTHER" id="PTHR10584:SF167">
    <property type="entry name" value="PFKB DOMAIN PROTEIN"/>
    <property type="match status" value="1"/>
</dbReference>
<protein>
    <submittedName>
        <fullName evidence="4">Carbohydrate kinase family protein</fullName>
    </submittedName>
</protein>
<proteinExistence type="predicted"/>
<accession>A0A372MFF2</accession>
<feature type="domain" description="Carbohydrate kinase PfkB" evidence="3">
    <location>
        <begin position="24"/>
        <end position="298"/>
    </location>
</feature>
<name>A0A372MFF2_9SPIR</name>
<evidence type="ECO:0000313" key="5">
    <source>
        <dbReference type="Proteomes" id="UP000264002"/>
    </source>
</evidence>
<dbReference type="PRINTS" id="PR00990">
    <property type="entry name" value="RIBOKINASE"/>
</dbReference>
<dbReference type="Pfam" id="PF00294">
    <property type="entry name" value="PfkB"/>
    <property type="match status" value="1"/>
</dbReference>
<dbReference type="SUPFAM" id="SSF53613">
    <property type="entry name" value="Ribokinase-like"/>
    <property type="match status" value="1"/>
</dbReference>
<dbReference type="InterPro" id="IPR011611">
    <property type="entry name" value="PfkB_dom"/>
</dbReference>
<evidence type="ECO:0000256" key="2">
    <source>
        <dbReference type="ARBA" id="ARBA00022777"/>
    </source>
</evidence>
<dbReference type="PANTHER" id="PTHR10584">
    <property type="entry name" value="SUGAR KINASE"/>
    <property type="match status" value="1"/>
</dbReference>
<dbReference type="InterPro" id="IPR029056">
    <property type="entry name" value="Ribokinase-like"/>
</dbReference>
<organism evidence="4 5">
    <name type="scientific">Sphaerochaeta halotolerans</name>
    <dbReference type="NCBI Taxonomy" id="2293840"/>
    <lineage>
        <taxon>Bacteria</taxon>
        <taxon>Pseudomonadati</taxon>
        <taxon>Spirochaetota</taxon>
        <taxon>Spirochaetia</taxon>
        <taxon>Spirochaetales</taxon>
        <taxon>Sphaerochaetaceae</taxon>
        <taxon>Sphaerochaeta</taxon>
    </lineage>
</organism>
<reference evidence="4 5" key="2">
    <citation type="submission" date="2018-09" db="EMBL/GenBank/DDBJ databases">
        <title>Genome of Sphaerochaeta halotolerans strain 4-11.</title>
        <authorList>
            <person name="Nazina T.N."/>
            <person name="Sokolova D.S."/>
        </authorList>
    </citation>
    <scope>NUCLEOTIDE SEQUENCE [LARGE SCALE GENOMIC DNA]</scope>
    <source>
        <strain evidence="4 5">4-11</strain>
    </source>
</reference>
<dbReference type="AlphaFoldDB" id="A0A372MFF2"/>
<gene>
    <name evidence="4" type="ORF">DYP60_09910</name>
</gene>
<dbReference type="Proteomes" id="UP000264002">
    <property type="component" value="Unassembled WGS sequence"/>
</dbReference>
<dbReference type="GO" id="GO:0006796">
    <property type="term" value="P:phosphate-containing compound metabolic process"/>
    <property type="evidence" value="ECO:0007669"/>
    <property type="project" value="UniProtKB-ARBA"/>
</dbReference>
<dbReference type="EMBL" id="QUWK01000009">
    <property type="protein sequence ID" value="RFU94502.1"/>
    <property type="molecule type" value="Genomic_DNA"/>
</dbReference>
<evidence type="ECO:0000256" key="1">
    <source>
        <dbReference type="ARBA" id="ARBA00022679"/>
    </source>
</evidence>
<dbReference type="RefSeq" id="WP_117330839.1">
    <property type="nucleotide sequence ID" value="NZ_QUWK01000009.1"/>
</dbReference>
<reference evidence="5" key="1">
    <citation type="submission" date="2018-08" db="EMBL/GenBank/DDBJ databases">
        <authorList>
            <person name="Grouzdev D.S."/>
            <person name="Krutkina M.S."/>
        </authorList>
    </citation>
    <scope>NUCLEOTIDE SEQUENCE [LARGE SCALE GENOMIC DNA]</scope>
    <source>
        <strain evidence="5">4-11</strain>
    </source>
</reference>
<keyword evidence="1" id="KW-0808">Transferase</keyword>
<dbReference type="InterPro" id="IPR002139">
    <property type="entry name" value="Ribo/fructo_kinase"/>
</dbReference>
<keyword evidence="2 4" id="KW-0418">Kinase</keyword>
<keyword evidence="5" id="KW-1185">Reference proteome</keyword>
<dbReference type="Gene3D" id="3.40.1190.20">
    <property type="match status" value="1"/>
</dbReference>
<sequence>MNKNYDIICAGVACLDIIVSGNVSPNVFEVDSTAVGSILLHSGGDASNQAVTASSLGLHTGLISCVGDDWKGKQLLSLLQAKAVNTNLVETLPGEDSVASIVLVGDDGSRNFMFDRGCGERYLPSSTIMNAVKSTKLLSIGSFFVLPRFDHEGVQVLLEIAKEAGVITVADMTCDTLKEGFSYIGNYLSLIDYLMPSYEEAREITGLVEPYMICQRFREYGVHNIVIKMGAKGCYISTPEGDRMIDALKGTKVIDTTGCGDTFVAAFCYGLLNGKTVDESAIFAHGAAAINASHLGASGHIRSAQEVESLITRTIIT</sequence>
<dbReference type="GO" id="GO:0016301">
    <property type="term" value="F:kinase activity"/>
    <property type="evidence" value="ECO:0007669"/>
    <property type="project" value="UniProtKB-KW"/>
</dbReference>
<comment type="caution">
    <text evidence="4">The sequence shown here is derived from an EMBL/GenBank/DDBJ whole genome shotgun (WGS) entry which is preliminary data.</text>
</comment>